<name>A0A382TW02_9ZZZZ</name>
<protein>
    <submittedName>
        <fullName evidence="1">Uncharacterized protein</fullName>
    </submittedName>
</protein>
<dbReference type="AlphaFoldDB" id="A0A382TW02"/>
<sequence length="36" mass="4107">MEEAIDYFKETIRIRSGFGAAQKNLEMAPLCSEELD</sequence>
<accession>A0A382TW02</accession>
<evidence type="ECO:0000313" key="1">
    <source>
        <dbReference type="EMBL" id="SVD25691.1"/>
    </source>
</evidence>
<organism evidence="1">
    <name type="scientific">marine metagenome</name>
    <dbReference type="NCBI Taxonomy" id="408172"/>
    <lineage>
        <taxon>unclassified sequences</taxon>
        <taxon>metagenomes</taxon>
        <taxon>ecological metagenomes</taxon>
    </lineage>
</organism>
<gene>
    <name evidence="1" type="ORF">METZ01_LOCUS378545</name>
</gene>
<reference evidence="1" key="1">
    <citation type="submission" date="2018-05" db="EMBL/GenBank/DDBJ databases">
        <authorList>
            <person name="Lanie J.A."/>
            <person name="Ng W.-L."/>
            <person name="Kazmierczak K.M."/>
            <person name="Andrzejewski T.M."/>
            <person name="Davidsen T.M."/>
            <person name="Wayne K.J."/>
            <person name="Tettelin H."/>
            <person name="Glass J.I."/>
            <person name="Rusch D."/>
            <person name="Podicherti R."/>
            <person name="Tsui H.-C.T."/>
            <person name="Winkler M.E."/>
        </authorList>
    </citation>
    <scope>NUCLEOTIDE SEQUENCE</scope>
</reference>
<proteinExistence type="predicted"/>
<dbReference type="EMBL" id="UINC01139257">
    <property type="protein sequence ID" value="SVD25691.1"/>
    <property type="molecule type" value="Genomic_DNA"/>
</dbReference>